<keyword evidence="2" id="KW-1133">Transmembrane helix</keyword>
<name>A0A366LTY4_9ACTN</name>
<organism evidence="3 4">
    <name type="scientific">Spongiactinospora rosea</name>
    <dbReference type="NCBI Taxonomy" id="2248750"/>
    <lineage>
        <taxon>Bacteria</taxon>
        <taxon>Bacillati</taxon>
        <taxon>Actinomycetota</taxon>
        <taxon>Actinomycetes</taxon>
        <taxon>Streptosporangiales</taxon>
        <taxon>Streptosporangiaceae</taxon>
        <taxon>Spongiactinospora</taxon>
    </lineage>
</organism>
<dbReference type="EMBL" id="QMEY01000014">
    <property type="protein sequence ID" value="RBQ16829.1"/>
    <property type="molecule type" value="Genomic_DNA"/>
</dbReference>
<evidence type="ECO:0000256" key="2">
    <source>
        <dbReference type="SAM" id="Phobius"/>
    </source>
</evidence>
<evidence type="ECO:0000256" key="1">
    <source>
        <dbReference type="SAM" id="MobiDB-lite"/>
    </source>
</evidence>
<protein>
    <recommendedName>
        <fullName evidence="5">CU044_5270 family protein</fullName>
    </recommendedName>
</protein>
<keyword evidence="2" id="KW-0812">Transmembrane</keyword>
<dbReference type="OrthoDB" id="3538210at2"/>
<reference evidence="3 4" key="1">
    <citation type="submission" date="2018-06" db="EMBL/GenBank/DDBJ databases">
        <title>Sphaerisporangium craniellae sp. nov., isolated from a marine sponge in the South China Sea.</title>
        <authorList>
            <person name="Li L."/>
        </authorList>
    </citation>
    <scope>NUCLEOTIDE SEQUENCE [LARGE SCALE GENOMIC DNA]</scope>
    <source>
        <strain evidence="3 4">LHW63015</strain>
    </source>
</reference>
<proteinExistence type="predicted"/>
<dbReference type="Proteomes" id="UP000253303">
    <property type="component" value="Unassembled WGS sequence"/>
</dbReference>
<keyword evidence="4" id="KW-1185">Reference proteome</keyword>
<evidence type="ECO:0000313" key="3">
    <source>
        <dbReference type="EMBL" id="RBQ16829.1"/>
    </source>
</evidence>
<feature type="transmembrane region" description="Helical" evidence="2">
    <location>
        <begin position="50"/>
        <end position="70"/>
    </location>
</feature>
<dbReference type="AlphaFoldDB" id="A0A366LTY4"/>
<feature type="region of interest" description="Disordered" evidence="1">
    <location>
        <begin position="81"/>
        <end position="103"/>
    </location>
</feature>
<dbReference type="InterPro" id="IPR047789">
    <property type="entry name" value="CU044_5270-like"/>
</dbReference>
<comment type="caution">
    <text evidence="3">The sequence shown here is derived from an EMBL/GenBank/DDBJ whole genome shotgun (WGS) entry which is preliminary data.</text>
</comment>
<accession>A0A366LTY4</accession>
<evidence type="ECO:0000313" key="4">
    <source>
        <dbReference type="Proteomes" id="UP000253303"/>
    </source>
</evidence>
<dbReference type="RefSeq" id="WP_113983692.1">
    <property type="nucleotide sequence ID" value="NZ_QMEY01000014.1"/>
</dbReference>
<gene>
    <name evidence="3" type="ORF">DP939_27555</name>
</gene>
<sequence length="405" mass="44263">MTDRIFRDLKPAQLTEITEETYMRRRSADLARAAETPRTETAPRRLRRSFLLTGGVMATGLAAAAAVIVFSGSTPVPDGAPLVASDTPKAADTTKDAAQSTEVKAEPVNARSFLLAAAATTAKQEPAGSGNYWYRREVTQSKLTHAMGDYFAKVREYAAERKKKIADAKGDRAAAKAAEKEYYRKMNELKKGTLPYTVYETVTAEKWFAGKQGLDNRNVRKYGDVAFGSPEDEAAWRKAGSPKLTERSAKQRSSTNDLNLIFSIGNPSLTLQNVSKLPTDKKALKRKLDQLWKASPSAADSSRSEHLWQTSQDLLTGPITPGTRSALFKILAEQPGVTAKSQFTDALGRTGVALSVKDKGGDIVRLTFAEETAELLQYEMVEGDKPLLRVAIEQVGWTGKNTARP</sequence>
<keyword evidence="2" id="KW-0472">Membrane</keyword>
<dbReference type="NCBIfam" id="NF038083">
    <property type="entry name" value="CU044_5270_fam"/>
    <property type="match status" value="1"/>
</dbReference>
<evidence type="ECO:0008006" key="5">
    <source>
        <dbReference type="Google" id="ProtNLM"/>
    </source>
</evidence>